<sequence>MRCFLKMTIQPKNRERINDFSDLNKFFQNKYIILVFISRRNKDGYFFIVNDIMAEFEVRLKYAQKLVKELESEKSIKKGTRIEKNGVYHVTYTLTETAKTELRNIALIIENSL</sequence>
<protein>
    <recommendedName>
        <fullName evidence="2">HTH hxlR-type domain-containing protein</fullName>
    </recommendedName>
</protein>
<gene>
    <name evidence="1" type="ORF">LCGC14_2638710</name>
</gene>
<name>A0A0F8ZYA9_9ZZZZ</name>
<proteinExistence type="predicted"/>
<reference evidence="1" key="1">
    <citation type="journal article" date="2015" name="Nature">
        <title>Complex archaea that bridge the gap between prokaryotes and eukaryotes.</title>
        <authorList>
            <person name="Spang A."/>
            <person name="Saw J.H."/>
            <person name="Jorgensen S.L."/>
            <person name="Zaremba-Niedzwiedzka K."/>
            <person name="Martijn J."/>
            <person name="Lind A.E."/>
            <person name="van Eijk R."/>
            <person name="Schleper C."/>
            <person name="Guy L."/>
            <person name="Ettema T.J."/>
        </authorList>
    </citation>
    <scope>NUCLEOTIDE SEQUENCE</scope>
</reference>
<evidence type="ECO:0008006" key="2">
    <source>
        <dbReference type="Google" id="ProtNLM"/>
    </source>
</evidence>
<dbReference type="EMBL" id="LAZR01045450">
    <property type="protein sequence ID" value="KKK98843.1"/>
    <property type="molecule type" value="Genomic_DNA"/>
</dbReference>
<comment type="caution">
    <text evidence="1">The sequence shown here is derived from an EMBL/GenBank/DDBJ whole genome shotgun (WGS) entry which is preliminary data.</text>
</comment>
<accession>A0A0F8ZYA9</accession>
<dbReference type="AlphaFoldDB" id="A0A0F8ZYA9"/>
<organism evidence="1">
    <name type="scientific">marine sediment metagenome</name>
    <dbReference type="NCBI Taxonomy" id="412755"/>
    <lineage>
        <taxon>unclassified sequences</taxon>
        <taxon>metagenomes</taxon>
        <taxon>ecological metagenomes</taxon>
    </lineage>
</organism>
<evidence type="ECO:0000313" key="1">
    <source>
        <dbReference type="EMBL" id="KKK98843.1"/>
    </source>
</evidence>